<organism evidence="1 2">
    <name type="scientific">Paracoccus tibetensis</name>
    <dbReference type="NCBI Taxonomy" id="336292"/>
    <lineage>
        <taxon>Bacteria</taxon>
        <taxon>Pseudomonadati</taxon>
        <taxon>Pseudomonadota</taxon>
        <taxon>Alphaproteobacteria</taxon>
        <taxon>Rhodobacterales</taxon>
        <taxon>Paracoccaceae</taxon>
        <taxon>Paracoccus</taxon>
    </lineage>
</organism>
<dbReference type="RefSeq" id="WP_090745490.1">
    <property type="nucleotide sequence ID" value="NZ_FMVT01000009.1"/>
</dbReference>
<dbReference type="OrthoDB" id="580775at2"/>
<dbReference type="EMBL" id="FMVT01000009">
    <property type="protein sequence ID" value="SCY77160.1"/>
    <property type="molecule type" value="Genomic_DNA"/>
</dbReference>
<dbReference type="PANTHER" id="PTHR43845">
    <property type="entry name" value="BLR5969 PROTEIN"/>
    <property type="match status" value="1"/>
</dbReference>
<dbReference type="InterPro" id="IPR045851">
    <property type="entry name" value="AMP-bd_C_sf"/>
</dbReference>
<dbReference type="Gene3D" id="3.40.50.12780">
    <property type="entry name" value="N-terminal domain of ligase-like"/>
    <property type="match status" value="1"/>
</dbReference>
<name>A0A1G5IN47_9RHOB</name>
<protein>
    <submittedName>
        <fullName evidence="1">Phenylacetate-CoA ligase</fullName>
    </submittedName>
</protein>
<evidence type="ECO:0000313" key="1">
    <source>
        <dbReference type="EMBL" id="SCY77160.1"/>
    </source>
</evidence>
<dbReference type="AlphaFoldDB" id="A0A1G5IN47"/>
<dbReference type="STRING" id="336292.SAMN05660710_02693"/>
<evidence type="ECO:0000313" key="2">
    <source>
        <dbReference type="Proteomes" id="UP000199502"/>
    </source>
</evidence>
<keyword evidence="1" id="KW-0436">Ligase</keyword>
<accession>A0A1G5IN47</accession>
<proteinExistence type="predicted"/>
<dbReference type="Gene3D" id="3.30.300.30">
    <property type="match status" value="1"/>
</dbReference>
<reference evidence="1 2" key="1">
    <citation type="submission" date="2016-10" db="EMBL/GenBank/DDBJ databases">
        <authorList>
            <person name="de Groot N.N."/>
        </authorList>
    </citation>
    <scope>NUCLEOTIDE SEQUENCE [LARGE SCALE GENOMIC DNA]</scope>
    <source>
        <strain evidence="1 2">CGMCC 1.8925</strain>
    </source>
</reference>
<dbReference type="GO" id="GO:0016874">
    <property type="term" value="F:ligase activity"/>
    <property type="evidence" value="ECO:0007669"/>
    <property type="project" value="UniProtKB-KW"/>
</dbReference>
<dbReference type="PANTHER" id="PTHR43845:SF1">
    <property type="entry name" value="BLR5969 PROTEIN"/>
    <property type="match status" value="1"/>
</dbReference>
<keyword evidence="2" id="KW-1185">Reference proteome</keyword>
<gene>
    <name evidence="1" type="ORF">SAMN05660710_02693</name>
</gene>
<sequence>MAHYDELETRDSEAREKALASALPAAIARAKAAPALAELLREVDPAAVTDRAALARLPVIRKAGLSAAQKALPPLGGYATRALTEFDHVFQSPGPIYEPGRVNGDWWRLGRFLHASGVGRGDIVQNCFGYHLTPAGMMFESGARAVGATVLPAGTGQTDLQVRAAVDIGTTCYAGTPDFLKVILDRADETGEVLAIRKAVVGGGALFPSLRQLYADRGIVTRQCYATADLGNIAYETEALEGMIVDEGVIVEIVRPGTGDPVPEGEVGEVLVTTLNPDYPLIRFATGDLSAVLAGTSPCGRTNMRVKGWMGRADQTTKIKGMFVRPEQVAALVSRHPDVARARVIAERQGEMDVMTVQLETAQDGAERFEPSVIDTLKLKGRIQIVPPGSLPNDGKVIEDRRSYD</sequence>
<dbReference type="InterPro" id="IPR042099">
    <property type="entry name" value="ANL_N_sf"/>
</dbReference>
<dbReference type="Proteomes" id="UP000199502">
    <property type="component" value="Unassembled WGS sequence"/>
</dbReference>
<dbReference type="SUPFAM" id="SSF56801">
    <property type="entry name" value="Acetyl-CoA synthetase-like"/>
    <property type="match status" value="1"/>
</dbReference>